<dbReference type="RefSeq" id="WP_185978300.1">
    <property type="nucleotide sequence ID" value="NZ_JACBGI020000012.1"/>
</dbReference>
<keyword evidence="3" id="KW-1185">Reference proteome</keyword>
<dbReference type="Proteomes" id="UP001193680">
    <property type="component" value="Unassembled WGS sequence"/>
</dbReference>
<evidence type="ECO:0000313" key="2">
    <source>
        <dbReference type="EMBL" id="MBF6058157.1"/>
    </source>
</evidence>
<proteinExistence type="predicted"/>
<keyword evidence="1" id="KW-0472">Membrane</keyword>
<dbReference type="EMBL" id="JACBGI020000012">
    <property type="protein sequence ID" value="MBF6058157.1"/>
    <property type="molecule type" value="Genomic_DNA"/>
</dbReference>
<reference evidence="2 3" key="2">
    <citation type="submission" date="2020-11" db="EMBL/GenBank/DDBJ databases">
        <title>Sulfur oxidizing isolate from Hospital Hole Sinkhole.</title>
        <authorList>
            <person name="Scott K.M."/>
        </authorList>
    </citation>
    <scope>NUCLEOTIDE SEQUENCE [LARGE SCALE GENOMIC DNA]</scope>
    <source>
        <strain evidence="2 3">HH1</strain>
    </source>
</reference>
<evidence type="ECO:0000256" key="1">
    <source>
        <dbReference type="SAM" id="Phobius"/>
    </source>
</evidence>
<comment type="caution">
    <text evidence="2">The sequence shown here is derived from an EMBL/GenBank/DDBJ whole genome shotgun (WGS) entry which is preliminary data.</text>
</comment>
<organism evidence="2 3">
    <name type="scientific">Thiomicrorhabdus heinhorstiae</name>
    <dbReference type="NCBI Taxonomy" id="2748010"/>
    <lineage>
        <taxon>Bacteria</taxon>
        <taxon>Pseudomonadati</taxon>
        <taxon>Pseudomonadota</taxon>
        <taxon>Gammaproteobacteria</taxon>
        <taxon>Thiotrichales</taxon>
        <taxon>Piscirickettsiaceae</taxon>
        <taxon>Thiomicrorhabdus</taxon>
    </lineage>
</organism>
<evidence type="ECO:0000313" key="3">
    <source>
        <dbReference type="Proteomes" id="UP001193680"/>
    </source>
</evidence>
<name>A0ABS0C1F5_9GAMM</name>
<reference evidence="2 3" key="1">
    <citation type="submission" date="2020-06" db="EMBL/GenBank/DDBJ databases">
        <authorList>
            <person name="Scott K."/>
        </authorList>
    </citation>
    <scope>NUCLEOTIDE SEQUENCE [LARGE SCALE GENOMIC DNA]</scope>
    <source>
        <strain evidence="2 3">HH1</strain>
    </source>
</reference>
<gene>
    <name evidence="2" type="ORF">H8792_007370</name>
</gene>
<sequence>MCLIIVALMLILLYALSGQIDSLVLSEILNGHKVEIAQSWELFAVLWQAGLLAFLAGVLAVLLIMKLFSGQGGNDAK</sequence>
<keyword evidence="1" id="KW-0812">Transmembrane</keyword>
<keyword evidence="1" id="KW-1133">Transmembrane helix</keyword>
<accession>A0ABS0C1F5</accession>
<feature type="transmembrane region" description="Helical" evidence="1">
    <location>
        <begin position="42"/>
        <end position="64"/>
    </location>
</feature>
<protein>
    <submittedName>
        <fullName evidence="2">Uncharacterized protein</fullName>
    </submittedName>
</protein>